<dbReference type="AlphaFoldDB" id="B9S927"/>
<reference evidence="2" key="1">
    <citation type="journal article" date="2010" name="Nat. Biotechnol.">
        <title>Draft genome sequence of the oilseed species Ricinus communis.</title>
        <authorList>
            <person name="Chan A.P."/>
            <person name="Crabtree J."/>
            <person name="Zhao Q."/>
            <person name="Lorenzi H."/>
            <person name="Orvis J."/>
            <person name="Puiu D."/>
            <person name="Melake-Berhan A."/>
            <person name="Jones K.M."/>
            <person name="Redman J."/>
            <person name="Chen G."/>
            <person name="Cahoon E.B."/>
            <person name="Gedil M."/>
            <person name="Stanke M."/>
            <person name="Haas B.J."/>
            <person name="Wortman J.R."/>
            <person name="Fraser-Liggett C.M."/>
            <person name="Ravel J."/>
            <person name="Rabinowicz P.D."/>
        </authorList>
    </citation>
    <scope>NUCLEOTIDE SEQUENCE [LARGE SCALE GENOMIC DNA]</scope>
    <source>
        <strain evidence="2">cv. Hale</strain>
    </source>
</reference>
<organism evidence="1 2">
    <name type="scientific">Ricinus communis</name>
    <name type="common">Castor bean</name>
    <dbReference type="NCBI Taxonomy" id="3988"/>
    <lineage>
        <taxon>Eukaryota</taxon>
        <taxon>Viridiplantae</taxon>
        <taxon>Streptophyta</taxon>
        <taxon>Embryophyta</taxon>
        <taxon>Tracheophyta</taxon>
        <taxon>Spermatophyta</taxon>
        <taxon>Magnoliopsida</taxon>
        <taxon>eudicotyledons</taxon>
        <taxon>Gunneridae</taxon>
        <taxon>Pentapetalae</taxon>
        <taxon>rosids</taxon>
        <taxon>fabids</taxon>
        <taxon>Malpighiales</taxon>
        <taxon>Euphorbiaceae</taxon>
        <taxon>Acalyphoideae</taxon>
        <taxon>Acalypheae</taxon>
        <taxon>Ricinus</taxon>
    </lineage>
</organism>
<evidence type="ECO:0000313" key="2">
    <source>
        <dbReference type="Proteomes" id="UP000008311"/>
    </source>
</evidence>
<evidence type="ECO:0000313" key="1">
    <source>
        <dbReference type="EMBL" id="EEF39888.1"/>
    </source>
</evidence>
<dbReference type="EMBL" id="EQ973894">
    <property type="protein sequence ID" value="EEF39888.1"/>
    <property type="molecule type" value="Genomic_DNA"/>
</dbReference>
<protein>
    <submittedName>
        <fullName evidence="1">Uncharacterized protein</fullName>
    </submittedName>
</protein>
<gene>
    <name evidence="1" type="ORF">RCOM_1422390</name>
</gene>
<accession>B9S927</accession>
<proteinExistence type="predicted"/>
<name>B9S927_RICCO</name>
<dbReference type="InParanoid" id="B9S927"/>
<sequence>HHLRLLVSDSLLVRDNKDNKIFIFKKSLEGDAAMWFGSLPIGSSRANTPTLPAKNLPYRTSKTPLKVLMNICPFIRRFKEHLVKMEVVKPKSQAIQMIIQNLRDPLGALMLLGPIRTYVKLYQRASQLERNF</sequence>
<dbReference type="Proteomes" id="UP000008311">
    <property type="component" value="Unassembled WGS sequence"/>
</dbReference>
<feature type="non-terminal residue" evidence="1">
    <location>
        <position position="1"/>
    </location>
</feature>
<keyword evidence="2" id="KW-1185">Reference proteome</keyword>